<dbReference type="OrthoDB" id="9796100at2"/>
<dbReference type="Pfam" id="PF03707">
    <property type="entry name" value="MHYT"/>
    <property type="match status" value="2"/>
</dbReference>
<dbReference type="InterPro" id="IPR005330">
    <property type="entry name" value="MHYT_dom"/>
</dbReference>
<proteinExistence type="predicted"/>
<dbReference type="SMART" id="SM00448">
    <property type="entry name" value="REC"/>
    <property type="match status" value="1"/>
</dbReference>
<evidence type="ECO:0000259" key="13">
    <source>
        <dbReference type="PROSITE" id="PS50110"/>
    </source>
</evidence>
<dbReference type="RefSeq" id="WP_048446759.1">
    <property type="nucleotide sequence ID" value="NZ_LABY01000178.1"/>
</dbReference>
<feature type="domain" description="Histidine kinase" evidence="12">
    <location>
        <begin position="401"/>
        <end position="616"/>
    </location>
</feature>
<evidence type="ECO:0000256" key="5">
    <source>
        <dbReference type="ARBA" id="ARBA00022741"/>
    </source>
</evidence>
<keyword evidence="6" id="KW-0418">Kinase</keyword>
<evidence type="ECO:0000256" key="2">
    <source>
        <dbReference type="ARBA" id="ARBA00012438"/>
    </source>
</evidence>
<dbReference type="PROSITE" id="PS50924">
    <property type="entry name" value="MHYT"/>
    <property type="match status" value="1"/>
</dbReference>
<dbReference type="EMBL" id="LABY01000178">
    <property type="protein sequence ID" value="KMO32328.1"/>
    <property type="molecule type" value="Genomic_DNA"/>
</dbReference>
<feature type="transmembrane region" description="Helical" evidence="10">
    <location>
        <begin position="43"/>
        <end position="68"/>
    </location>
</feature>
<evidence type="ECO:0000256" key="1">
    <source>
        <dbReference type="ARBA" id="ARBA00000085"/>
    </source>
</evidence>
<keyword evidence="5" id="KW-0547">Nucleotide-binding</keyword>
<keyword evidence="7" id="KW-0067">ATP-binding</keyword>
<evidence type="ECO:0000256" key="6">
    <source>
        <dbReference type="ARBA" id="ARBA00022777"/>
    </source>
</evidence>
<evidence type="ECO:0000256" key="4">
    <source>
        <dbReference type="ARBA" id="ARBA00022679"/>
    </source>
</evidence>
<dbReference type="Pfam" id="PF02518">
    <property type="entry name" value="HATPase_c"/>
    <property type="match status" value="1"/>
</dbReference>
<dbReference type="SUPFAM" id="SSF55874">
    <property type="entry name" value="ATPase domain of HSP90 chaperone/DNA topoisomerase II/histidine kinase"/>
    <property type="match status" value="1"/>
</dbReference>
<dbReference type="Pfam" id="PF00989">
    <property type="entry name" value="PAS"/>
    <property type="match status" value="1"/>
</dbReference>
<organism evidence="17 18">
    <name type="scientific">Methylobacterium variabile</name>
    <dbReference type="NCBI Taxonomy" id="298794"/>
    <lineage>
        <taxon>Bacteria</taxon>
        <taxon>Pseudomonadati</taxon>
        <taxon>Pseudomonadota</taxon>
        <taxon>Alphaproteobacteria</taxon>
        <taxon>Hyphomicrobiales</taxon>
        <taxon>Methylobacteriaceae</taxon>
        <taxon>Methylobacterium</taxon>
    </lineage>
</organism>
<evidence type="ECO:0000256" key="10">
    <source>
        <dbReference type="PROSITE-ProRule" id="PRU00244"/>
    </source>
</evidence>
<feature type="modified residue" description="4-aspartylphosphate" evidence="9">
    <location>
        <position position="692"/>
    </location>
</feature>
<evidence type="ECO:0000259" key="12">
    <source>
        <dbReference type="PROSITE" id="PS50109"/>
    </source>
</evidence>
<sequence length="769" mass="80923">MEHAGVHDPVLVALSIAIAILASYVSLDLASRMKAAAGWPRRAWLVTAALVLGGGVWSMHFVAMLAFRLPGIEITYGVGLTLLSLFLPVVVTAAGLAIAQQRGAGPGAIALAGLVTGLGIVSMHYTGMAAMRLPAGLRYDPAWVAVSVLIAVGAATVAVWLAVRESGLGLRVAASGIMGLAIAGMHYAAMQGVSFLHPGDAAQASVAAGFDQVRLAAGITAVTFLVLALALSAATIDRRFSQRAARESAALRASEERYRLLLQSVTDYAIFMLDRDGVVANWNAGARRIKGYEADEIIGRHFSRFYTEEDQRQGVPARALATAAGSGKFEAEGWRVRRDGTRFWASVVIDPIIGEDGTLVGFAKVTRDITERKQAQEALEQAQAALAQAQKMEAVGQLTGGVAHDFNNLLMAVLGSLELLRKRLPDDPRLLRLLDNAVQGAERGAALTQRMLAFARRQELKPEPVDLSRLVRDMTDLLQRSIGPSVRIETRFPPGLPPALVDAHQLELALLNLVVNARDAMPEGGTVTIAARAGEGEPGEAGPMLCLSVTDTGTGMDAATLARAQEPFFTTKGVGKGTGLGLSMVHGLAAQSHGRLVLLSRPGAGTTAEIWLPVAAPSAAGAGTEALPARRPAASHALTSQVVLIVDDDPLVLENSAAMLEDLGHRVIEARSGPEALELMRRARTLDLVLTDHAMPEMTGLQLAARIAAERPGLKVILATGYADLGPDEAASLPRLAKPYDQAALARMIEAVLRGTAGDGTVVPFPRSA</sequence>
<dbReference type="InterPro" id="IPR003661">
    <property type="entry name" value="HisK_dim/P_dom"/>
</dbReference>
<evidence type="ECO:0000256" key="8">
    <source>
        <dbReference type="ARBA" id="ARBA00023012"/>
    </source>
</evidence>
<evidence type="ECO:0000256" key="11">
    <source>
        <dbReference type="SAM" id="Coils"/>
    </source>
</evidence>
<protein>
    <recommendedName>
        <fullName evidence="2">histidine kinase</fullName>
        <ecNumber evidence="2">2.7.13.3</ecNumber>
    </recommendedName>
</protein>
<dbReference type="GO" id="GO:0000155">
    <property type="term" value="F:phosphorelay sensor kinase activity"/>
    <property type="evidence" value="ECO:0007669"/>
    <property type="project" value="InterPro"/>
</dbReference>
<dbReference type="PROSITE" id="PS50110">
    <property type="entry name" value="RESPONSE_REGULATORY"/>
    <property type="match status" value="1"/>
</dbReference>
<reference evidence="17 18" key="1">
    <citation type="submission" date="2015-03" db="EMBL/GenBank/DDBJ databases">
        <title>Genome sequencing of Methylobacterium variabile DSM 16961.</title>
        <authorList>
            <person name="Chaudhry V."/>
            <person name="Patil P.B."/>
        </authorList>
    </citation>
    <scope>NUCLEOTIDE SEQUENCE [LARGE SCALE GENOMIC DNA]</scope>
    <source>
        <strain evidence="17 18">DSM 16961</strain>
    </source>
</reference>
<dbReference type="SUPFAM" id="SSF47384">
    <property type="entry name" value="Homodimeric domain of signal transducing histidine kinase"/>
    <property type="match status" value="1"/>
</dbReference>
<dbReference type="InterPro" id="IPR036097">
    <property type="entry name" value="HisK_dim/P_sf"/>
</dbReference>
<keyword evidence="4" id="KW-0808">Transferase</keyword>
<dbReference type="EC" id="2.7.13.3" evidence="2"/>
<comment type="caution">
    <text evidence="17">The sequence shown here is derived from an EMBL/GenBank/DDBJ whole genome shotgun (WGS) entry which is preliminary data.</text>
</comment>
<feature type="domain" description="Response regulatory" evidence="13">
    <location>
        <begin position="642"/>
        <end position="753"/>
    </location>
</feature>
<dbReference type="InterPro" id="IPR011006">
    <property type="entry name" value="CheY-like_superfamily"/>
</dbReference>
<evidence type="ECO:0000256" key="7">
    <source>
        <dbReference type="ARBA" id="ARBA00022840"/>
    </source>
</evidence>
<keyword evidence="10" id="KW-1133">Transmembrane helix</keyword>
<dbReference type="PROSITE" id="PS50112">
    <property type="entry name" value="PAS"/>
    <property type="match status" value="1"/>
</dbReference>
<dbReference type="AlphaFoldDB" id="A0A0J6SG41"/>
<dbReference type="GO" id="GO:0016020">
    <property type="term" value="C:membrane"/>
    <property type="evidence" value="ECO:0007669"/>
    <property type="project" value="UniProtKB-UniRule"/>
</dbReference>
<dbReference type="SMART" id="SM00388">
    <property type="entry name" value="HisKA"/>
    <property type="match status" value="1"/>
</dbReference>
<name>A0A0J6SG41_9HYPH</name>
<dbReference type="InterPro" id="IPR005467">
    <property type="entry name" value="His_kinase_dom"/>
</dbReference>
<evidence type="ECO:0000313" key="18">
    <source>
        <dbReference type="Proteomes" id="UP000035955"/>
    </source>
</evidence>
<dbReference type="PROSITE" id="PS50113">
    <property type="entry name" value="PAC"/>
    <property type="match status" value="1"/>
</dbReference>
<feature type="domain" description="MHYT" evidence="16">
    <location>
        <begin position="7"/>
        <end position="196"/>
    </location>
</feature>
<dbReference type="Gene3D" id="3.30.565.10">
    <property type="entry name" value="Histidine kinase-like ATPase, C-terminal domain"/>
    <property type="match status" value="1"/>
</dbReference>
<feature type="domain" description="PAC" evidence="15">
    <location>
        <begin position="329"/>
        <end position="381"/>
    </location>
</feature>
<evidence type="ECO:0000256" key="9">
    <source>
        <dbReference type="PROSITE-ProRule" id="PRU00169"/>
    </source>
</evidence>
<dbReference type="Gene3D" id="3.30.450.20">
    <property type="entry name" value="PAS domain"/>
    <property type="match status" value="1"/>
</dbReference>
<feature type="coiled-coil region" evidence="11">
    <location>
        <begin position="365"/>
        <end position="395"/>
    </location>
</feature>
<dbReference type="PANTHER" id="PTHR43065">
    <property type="entry name" value="SENSOR HISTIDINE KINASE"/>
    <property type="match status" value="1"/>
</dbReference>
<dbReference type="InterPro" id="IPR035965">
    <property type="entry name" value="PAS-like_dom_sf"/>
</dbReference>
<keyword evidence="8" id="KW-0902">Two-component regulatory system</keyword>
<dbReference type="CDD" id="cd00130">
    <property type="entry name" value="PAS"/>
    <property type="match status" value="1"/>
</dbReference>
<dbReference type="InterPro" id="IPR036890">
    <property type="entry name" value="HATPase_C_sf"/>
</dbReference>
<dbReference type="PRINTS" id="PR00344">
    <property type="entry name" value="BCTRLSENSOR"/>
</dbReference>
<feature type="transmembrane region" description="Helical" evidence="10">
    <location>
        <begin position="74"/>
        <end position="96"/>
    </location>
</feature>
<dbReference type="Gene3D" id="1.10.287.130">
    <property type="match status" value="1"/>
</dbReference>
<dbReference type="Gene3D" id="3.40.50.2300">
    <property type="match status" value="1"/>
</dbReference>
<dbReference type="InterPro" id="IPR013767">
    <property type="entry name" value="PAS_fold"/>
</dbReference>
<feature type="transmembrane region" description="Helical" evidence="10">
    <location>
        <begin position="170"/>
        <end position="189"/>
    </location>
</feature>
<evidence type="ECO:0000259" key="15">
    <source>
        <dbReference type="PROSITE" id="PS50113"/>
    </source>
</evidence>
<dbReference type="InterPro" id="IPR000700">
    <property type="entry name" value="PAS-assoc_C"/>
</dbReference>
<keyword evidence="11" id="KW-0175">Coiled coil</keyword>
<keyword evidence="10" id="KW-0472">Membrane</keyword>
<keyword evidence="18" id="KW-1185">Reference proteome</keyword>
<dbReference type="PATRIC" id="fig|298794.3.peg.2363"/>
<dbReference type="InterPro" id="IPR001789">
    <property type="entry name" value="Sig_transdc_resp-reg_receiver"/>
</dbReference>
<dbReference type="NCBIfam" id="TIGR00229">
    <property type="entry name" value="sensory_box"/>
    <property type="match status" value="1"/>
</dbReference>
<dbReference type="SUPFAM" id="SSF55785">
    <property type="entry name" value="PYP-like sensor domain (PAS domain)"/>
    <property type="match status" value="1"/>
</dbReference>
<gene>
    <name evidence="17" type="ORF">VQ02_24135</name>
</gene>
<feature type="domain" description="PAS" evidence="14">
    <location>
        <begin position="254"/>
        <end position="311"/>
    </location>
</feature>
<dbReference type="Pfam" id="PF00512">
    <property type="entry name" value="HisKA"/>
    <property type="match status" value="1"/>
</dbReference>
<dbReference type="PROSITE" id="PS50109">
    <property type="entry name" value="HIS_KIN"/>
    <property type="match status" value="1"/>
</dbReference>
<feature type="transmembrane region" description="Helical" evidence="10">
    <location>
        <begin position="142"/>
        <end position="163"/>
    </location>
</feature>
<feature type="transmembrane region" description="Helical" evidence="10">
    <location>
        <begin position="12"/>
        <end position="31"/>
    </location>
</feature>
<keyword evidence="10" id="KW-0812">Transmembrane</keyword>
<dbReference type="PANTHER" id="PTHR43065:SF49">
    <property type="entry name" value="HISTIDINE KINASE"/>
    <property type="match status" value="1"/>
</dbReference>
<dbReference type="Pfam" id="PF00072">
    <property type="entry name" value="Response_reg"/>
    <property type="match status" value="1"/>
</dbReference>
<dbReference type="SUPFAM" id="SSF52172">
    <property type="entry name" value="CheY-like"/>
    <property type="match status" value="1"/>
</dbReference>
<feature type="transmembrane region" description="Helical" evidence="10">
    <location>
        <begin position="108"/>
        <end position="130"/>
    </location>
</feature>
<keyword evidence="3 9" id="KW-0597">Phosphoprotein</keyword>
<dbReference type="InterPro" id="IPR003594">
    <property type="entry name" value="HATPase_dom"/>
</dbReference>
<dbReference type="SMART" id="SM00387">
    <property type="entry name" value="HATPase_c"/>
    <property type="match status" value="1"/>
</dbReference>
<evidence type="ECO:0000259" key="14">
    <source>
        <dbReference type="PROSITE" id="PS50112"/>
    </source>
</evidence>
<dbReference type="InterPro" id="IPR004358">
    <property type="entry name" value="Sig_transdc_His_kin-like_C"/>
</dbReference>
<evidence type="ECO:0000313" key="17">
    <source>
        <dbReference type="EMBL" id="KMO32328.1"/>
    </source>
</evidence>
<accession>A0A0J6SG41</accession>
<dbReference type="CDD" id="cd00082">
    <property type="entry name" value="HisKA"/>
    <property type="match status" value="1"/>
</dbReference>
<dbReference type="SMART" id="SM00091">
    <property type="entry name" value="PAS"/>
    <property type="match status" value="1"/>
</dbReference>
<comment type="catalytic activity">
    <reaction evidence="1">
        <text>ATP + protein L-histidine = ADP + protein N-phospho-L-histidine.</text>
        <dbReference type="EC" id="2.7.13.3"/>
    </reaction>
</comment>
<dbReference type="Proteomes" id="UP000035955">
    <property type="component" value="Unassembled WGS sequence"/>
</dbReference>
<evidence type="ECO:0000256" key="3">
    <source>
        <dbReference type="ARBA" id="ARBA00022553"/>
    </source>
</evidence>
<dbReference type="InterPro" id="IPR000014">
    <property type="entry name" value="PAS"/>
</dbReference>
<feature type="transmembrane region" description="Helical" evidence="10">
    <location>
        <begin position="215"/>
        <end position="236"/>
    </location>
</feature>
<evidence type="ECO:0000259" key="16">
    <source>
        <dbReference type="PROSITE" id="PS50924"/>
    </source>
</evidence>